<gene>
    <name evidence="6" type="ORF">ISQ19_02105</name>
</gene>
<proteinExistence type="predicted"/>
<reference evidence="6" key="1">
    <citation type="submission" date="2020-10" db="EMBL/GenBank/DDBJ databases">
        <title>Microbiome of the Black Sea water column analyzed by genome centric metagenomics.</title>
        <authorList>
            <person name="Cabello-Yeves P.J."/>
            <person name="Callieri C."/>
            <person name="Picazo A."/>
            <person name="Mehrshad M."/>
            <person name="Haro-Moreno J.M."/>
            <person name="Roda-Garcia J."/>
            <person name="Dzembekova N."/>
            <person name="Slabakova V."/>
            <person name="Slabakova N."/>
            <person name="Moncheva S."/>
            <person name="Rodriguez-Valera F."/>
        </authorList>
    </citation>
    <scope>NUCLEOTIDE SEQUENCE</scope>
    <source>
        <strain evidence="6">BS307-5m-G5</strain>
    </source>
</reference>
<sequence length="216" mass="23807">MVMVANVQEGRGRPKDISKRQDIMDAAGELFRAGGFHGTSMDALAQAAGVSKATLYSHFADKQSLYRALIEAKMADYQVDDFAERVCGDMAADLAMIARQMLDLVYDDEALDMLRMVIAEGREGSDVPSMFEEVGPRRLMGQISDYLAMQKQKGVPYISDAVEDANLLGSLVIEHRTMMFCLMGVETPPDATVRKAHAEKAVARFIMLKQSETTLS</sequence>
<organism evidence="6 7">
    <name type="scientific">PS1 clade bacterium</name>
    <dbReference type="NCBI Taxonomy" id="2175152"/>
    <lineage>
        <taxon>Bacteria</taxon>
        <taxon>Pseudomonadati</taxon>
        <taxon>Pseudomonadota</taxon>
        <taxon>Alphaproteobacteria</taxon>
        <taxon>PS1 clade</taxon>
    </lineage>
</organism>
<feature type="DNA-binding region" description="H-T-H motif" evidence="4">
    <location>
        <begin position="40"/>
        <end position="59"/>
    </location>
</feature>
<comment type="caution">
    <text evidence="6">The sequence shown here is derived from an EMBL/GenBank/DDBJ whole genome shotgun (WGS) entry which is preliminary data.</text>
</comment>
<dbReference type="PROSITE" id="PS01081">
    <property type="entry name" value="HTH_TETR_1"/>
    <property type="match status" value="1"/>
</dbReference>
<dbReference type="GO" id="GO:0000976">
    <property type="term" value="F:transcription cis-regulatory region binding"/>
    <property type="evidence" value="ECO:0007669"/>
    <property type="project" value="TreeGrafter"/>
</dbReference>
<dbReference type="PROSITE" id="PS50977">
    <property type="entry name" value="HTH_TETR_2"/>
    <property type="match status" value="1"/>
</dbReference>
<dbReference type="InterPro" id="IPR001647">
    <property type="entry name" value="HTH_TetR"/>
</dbReference>
<evidence type="ECO:0000256" key="2">
    <source>
        <dbReference type="ARBA" id="ARBA00023125"/>
    </source>
</evidence>
<dbReference type="Pfam" id="PF00440">
    <property type="entry name" value="TetR_N"/>
    <property type="match status" value="1"/>
</dbReference>
<dbReference type="PANTHER" id="PTHR30055:SF146">
    <property type="entry name" value="HTH-TYPE TRANSCRIPTIONAL DUAL REGULATOR CECR"/>
    <property type="match status" value="1"/>
</dbReference>
<dbReference type="InterPro" id="IPR009057">
    <property type="entry name" value="Homeodomain-like_sf"/>
</dbReference>
<dbReference type="InterPro" id="IPR039536">
    <property type="entry name" value="TetR_C_Proteobacteria"/>
</dbReference>
<evidence type="ECO:0000313" key="7">
    <source>
        <dbReference type="Proteomes" id="UP000785783"/>
    </source>
</evidence>
<evidence type="ECO:0000256" key="4">
    <source>
        <dbReference type="PROSITE-ProRule" id="PRU00335"/>
    </source>
</evidence>
<feature type="domain" description="HTH tetR-type" evidence="5">
    <location>
        <begin position="17"/>
        <end position="77"/>
    </location>
</feature>
<protein>
    <submittedName>
        <fullName evidence="6">TetR/AcrR family transcriptional regulator</fullName>
    </submittedName>
</protein>
<dbReference type="Pfam" id="PF14246">
    <property type="entry name" value="TetR_C_7"/>
    <property type="match status" value="1"/>
</dbReference>
<dbReference type="PANTHER" id="PTHR30055">
    <property type="entry name" value="HTH-TYPE TRANSCRIPTIONAL REGULATOR RUTR"/>
    <property type="match status" value="1"/>
</dbReference>
<dbReference type="GO" id="GO:0003700">
    <property type="term" value="F:DNA-binding transcription factor activity"/>
    <property type="evidence" value="ECO:0007669"/>
    <property type="project" value="TreeGrafter"/>
</dbReference>
<dbReference type="PRINTS" id="PR00455">
    <property type="entry name" value="HTHTETR"/>
</dbReference>
<dbReference type="Proteomes" id="UP000785783">
    <property type="component" value="Unassembled WGS sequence"/>
</dbReference>
<accession>A0A937HFY2</accession>
<dbReference type="EMBL" id="JADHOK010000014">
    <property type="protein sequence ID" value="MBL6761469.1"/>
    <property type="molecule type" value="Genomic_DNA"/>
</dbReference>
<evidence type="ECO:0000256" key="3">
    <source>
        <dbReference type="ARBA" id="ARBA00023163"/>
    </source>
</evidence>
<keyword evidence="2 4" id="KW-0238">DNA-binding</keyword>
<keyword evidence="1" id="KW-0805">Transcription regulation</keyword>
<dbReference type="AlphaFoldDB" id="A0A937HFY2"/>
<keyword evidence="3" id="KW-0804">Transcription</keyword>
<dbReference type="InterPro" id="IPR050109">
    <property type="entry name" value="HTH-type_TetR-like_transc_reg"/>
</dbReference>
<name>A0A937HFY2_9PROT</name>
<dbReference type="InterPro" id="IPR023772">
    <property type="entry name" value="DNA-bd_HTH_TetR-type_CS"/>
</dbReference>
<dbReference type="FunFam" id="1.10.10.60:FF:000141">
    <property type="entry name" value="TetR family transcriptional regulator"/>
    <property type="match status" value="1"/>
</dbReference>
<dbReference type="Gene3D" id="1.10.357.10">
    <property type="entry name" value="Tetracycline Repressor, domain 2"/>
    <property type="match status" value="1"/>
</dbReference>
<evidence type="ECO:0000256" key="1">
    <source>
        <dbReference type="ARBA" id="ARBA00023015"/>
    </source>
</evidence>
<dbReference type="SUPFAM" id="SSF46689">
    <property type="entry name" value="Homeodomain-like"/>
    <property type="match status" value="1"/>
</dbReference>
<evidence type="ECO:0000313" key="6">
    <source>
        <dbReference type="EMBL" id="MBL6761469.1"/>
    </source>
</evidence>
<evidence type="ECO:0000259" key="5">
    <source>
        <dbReference type="PROSITE" id="PS50977"/>
    </source>
</evidence>